<reference evidence="2 3" key="1">
    <citation type="submission" date="2015-10" db="EMBL/GenBank/DDBJ databases">
        <title>Full genome of DAOMC 229536 Phialocephala scopiformis, a fungal endophyte of spruce producing the potent anti-insectan compound rugulosin.</title>
        <authorList>
            <consortium name="DOE Joint Genome Institute"/>
            <person name="Walker A.K."/>
            <person name="Frasz S.L."/>
            <person name="Seifert K.A."/>
            <person name="Miller J.D."/>
            <person name="Mondo S.J."/>
            <person name="Labutti K."/>
            <person name="Lipzen A."/>
            <person name="Dockter R."/>
            <person name="Kennedy M."/>
            <person name="Grigoriev I.V."/>
            <person name="Spatafora J.W."/>
        </authorList>
    </citation>
    <scope>NUCLEOTIDE SEQUENCE [LARGE SCALE GENOMIC DNA]</scope>
    <source>
        <strain evidence="2 3">CBS 120377</strain>
    </source>
</reference>
<accession>A0A132BDN7</accession>
<dbReference type="EMBL" id="KQ947431">
    <property type="protein sequence ID" value="KUJ09787.1"/>
    <property type="molecule type" value="Genomic_DNA"/>
</dbReference>
<feature type="compositionally biased region" description="Polar residues" evidence="1">
    <location>
        <begin position="12"/>
        <end position="25"/>
    </location>
</feature>
<keyword evidence="3" id="KW-1185">Reference proteome</keyword>
<sequence>MPRIVLTHLPRRTSSAFSGVSQSLLQPPPMPANTETPSKSGLPDRTATTPSPPLLQTQVSPDPSPDREPSLAPSIPPLASAPTSSLNTSPSASSRTKSNTSTPKSASRPERLKHRITSPMHQPTRTQRFVTLLWRTC</sequence>
<feature type="compositionally biased region" description="Polar residues" evidence="1">
    <location>
        <begin position="46"/>
        <end position="61"/>
    </location>
</feature>
<evidence type="ECO:0000313" key="3">
    <source>
        <dbReference type="Proteomes" id="UP000070700"/>
    </source>
</evidence>
<dbReference type="Proteomes" id="UP000070700">
    <property type="component" value="Unassembled WGS sequence"/>
</dbReference>
<evidence type="ECO:0000313" key="2">
    <source>
        <dbReference type="EMBL" id="KUJ09787.1"/>
    </source>
</evidence>
<feature type="region of interest" description="Disordered" evidence="1">
    <location>
        <begin position="1"/>
        <end position="124"/>
    </location>
</feature>
<dbReference type="RefSeq" id="XP_018064142.1">
    <property type="nucleotide sequence ID" value="XM_018206428.1"/>
</dbReference>
<feature type="compositionally biased region" description="Low complexity" evidence="1">
    <location>
        <begin position="70"/>
        <end position="94"/>
    </location>
</feature>
<evidence type="ECO:0000256" key="1">
    <source>
        <dbReference type="SAM" id="MobiDB-lite"/>
    </source>
</evidence>
<feature type="compositionally biased region" description="Polar residues" evidence="1">
    <location>
        <begin position="95"/>
        <end position="105"/>
    </location>
</feature>
<organism evidence="2 3">
    <name type="scientific">Mollisia scopiformis</name>
    <name type="common">Conifer needle endophyte fungus</name>
    <name type="synonym">Phialocephala scopiformis</name>
    <dbReference type="NCBI Taxonomy" id="149040"/>
    <lineage>
        <taxon>Eukaryota</taxon>
        <taxon>Fungi</taxon>
        <taxon>Dikarya</taxon>
        <taxon>Ascomycota</taxon>
        <taxon>Pezizomycotina</taxon>
        <taxon>Leotiomycetes</taxon>
        <taxon>Helotiales</taxon>
        <taxon>Mollisiaceae</taxon>
        <taxon>Mollisia</taxon>
    </lineage>
</organism>
<dbReference type="KEGG" id="psco:LY89DRAFT_277228"/>
<gene>
    <name evidence="2" type="ORF">LY89DRAFT_277228</name>
</gene>
<dbReference type="AlphaFoldDB" id="A0A132BDN7"/>
<dbReference type="GeneID" id="28816154"/>
<proteinExistence type="predicted"/>
<protein>
    <submittedName>
        <fullName evidence="2">Uncharacterized protein</fullName>
    </submittedName>
</protein>
<dbReference type="InParanoid" id="A0A132BDN7"/>
<name>A0A132BDN7_MOLSC</name>